<keyword evidence="6" id="KW-0234">DNA repair</keyword>
<evidence type="ECO:0000256" key="12">
    <source>
        <dbReference type="ARBA" id="ARBA00044632"/>
    </source>
</evidence>
<sequence>MWSAIKATPDDVLLQTVLRCGQSFRWKLVDDTWACSLRDRIVLLKQAPDAIHVRSIPDLLDTEDLVRSYLALDVQLPRLYTQWSQADAHLAKVAKKGFTGVRMLRQDPWETLCCFICSSNNNIKRITQMVDALCTNFGSYIDSYEGIKFYAFPTPNALAHPTVEAQLRQLGFGYRAKYIQKTAAAIAEHPRGVQHLWDLREKHSYKQAKEELLLFQGVGPKVADCVCLMGLDKPDAVPVDTHVWQIAQRDYKFSKGRNLKSLNKEVYDAIGDFFRDLWGPYAGWAHSVLFAADLPDLALQVSSVNTKAEVKVKMEEVQSSKKKRRLSETVIITSARKRKMVST</sequence>
<dbReference type="OrthoDB" id="238681at2759"/>
<dbReference type="InterPro" id="IPR023170">
    <property type="entry name" value="HhH_base_excis_C"/>
</dbReference>
<evidence type="ECO:0000256" key="13">
    <source>
        <dbReference type="ARBA" id="ARBA00073127"/>
    </source>
</evidence>
<evidence type="ECO:0000256" key="2">
    <source>
        <dbReference type="ARBA" id="ARBA00010679"/>
    </source>
</evidence>
<dbReference type="SUPFAM" id="SSF48150">
    <property type="entry name" value="DNA-glycosylase"/>
    <property type="match status" value="1"/>
</dbReference>
<dbReference type="EC" id="4.2.99.18" evidence="3"/>
<dbReference type="AlphaFoldDB" id="A0A1E4TDV5"/>
<evidence type="ECO:0000256" key="1">
    <source>
        <dbReference type="ARBA" id="ARBA00004123"/>
    </source>
</evidence>
<dbReference type="Pfam" id="PF07934">
    <property type="entry name" value="OGG_N"/>
    <property type="match status" value="1"/>
</dbReference>
<comment type="similarity">
    <text evidence="2">Belongs to the type-1 OGG1 family.</text>
</comment>
<dbReference type="GO" id="GO:0006285">
    <property type="term" value="P:base-excision repair, AP site formation"/>
    <property type="evidence" value="ECO:0007669"/>
    <property type="project" value="TreeGrafter"/>
</dbReference>
<evidence type="ECO:0000256" key="5">
    <source>
        <dbReference type="ARBA" id="ARBA00022801"/>
    </source>
</evidence>
<comment type="catalytic activity">
    <reaction evidence="12">
        <text>2'-deoxyribonucleotide-(2'-deoxyribose 5'-phosphate)-2'-deoxyribonucleotide-DNA = a 3'-end 2'-deoxyribonucleotide-(2,3-dehydro-2,3-deoxyribose 5'-phosphate)-DNA + a 5'-end 5'-phospho-2'-deoxyribonucleoside-DNA + H(+)</text>
        <dbReference type="Rhea" id="RHEA:66592"/>
        <dbReference type="Rhea" id="RHEA-COMP:13180"/>
        <dbReference type="Rhea" id="RHEA-COMP:16897"/>
        <dbReference type="Rhea" id="RHEA-COMP:17067"/>
        <dbReference type="ChEBI" id="CHEBI:15378"/>
        <dbReference type="ChEBI" id="CHEBI:136412"/>
        <dbReference type="ChEBI" id="CHEBI:157695"/>
        <dbReference type="ChEBI" id="CHEBI:167181"/>
        <dbReference type="EC" id="4.2.99.18"/>
    </reaction>
</comment>
<dbReference type="SMART" id="SM00478">
    <property type="entry name" value="ENDO3c"/>
    <property type="match status" value="1"/>
</dbReference>
<dbReference type="Gene3D" id="3.30.310.40">
    <property type="match status" value="1"/>
</dbReference>
<evidence type="ECO:0000256" key="9">
    <source>
        <dbReference type="ARBA" id="ARBA00023268"/>
    </source>
</evidence>
<organism evidence="15 16">
    <name type="scientific">Tortispora caseinolytica NRRL Y-17796</name>
    <dbReference type="NCBI Taxonomy" id="767744"/>
    <lineage>
        <taxon>Eukaryota</taxon>
        <taxon>Fungi</taxon>
        <taxon>Dikarya</taxon>
        <taxon>Ascomycota</taxon>
        <taxon>Saccharomycotina</taxon>
        <taxon>Trigonopsidomycetes</taxon>
        <taxon>Trigonopsidales</taxon>
        <taxon>Trigonopsidaceae</taxon>
        <taxon>Tortispora</taxon>
    </lineage>
</organism>
<dbReference type="InterPro" id="IPR012904">
    <property type="entry name" value="OGG_N"/>
</dbReference>
<keyword evidence="4" id="KW-0227">DNA damage</keyword>
<dbReference type="InterPro" id="IPR003265">
    <property type="entry name" value="HhH-GPD_domain"/>
</dbReference>
<evidence type="ECO:0000313" key="15">
    <source>
        <dbReference type="EMBL" id="ODV89945.1"/>
    </source>
</evidence>
<proteinExistence type="inferred from homology"/>
<keyword evidence="16" id="KW-1185">Reference proteome</keyword>
<comment type="subcellular location">
    <subcellularLocation>
        <location evidence="1">Nucleus</location>
    </subcellularLocation>
</comment>
<dbReference type="InterPro" id="IPR011257">
    <property type="entry name" value="DNA_glycosylase"/>
</dbReference>
<dbReference type="EMBL" id="KV453842">
    <property type="protein sequence ID" value="ODV89945.1"/>
    <property type="molecule type" value="Genomic_DNA"/>
</dbReference>
<dbReference type="FunFam" id="1.10.1670.10:FF:000005">
    <property type="entry name" value="N-glycosylase/DNA lyase OGG1"/>
    <property type="match status" value="1"/>
</dbReference>
<reference evidence="16" key="1">
    <citation type="submission" date="2016-02" db="EMBL/GenBank/DDBJ databases">
        <title>Comparative genomics of biotechnologically important yeasts.</title>
        <authorList>
            <consortium name="DOE Joint Genome Institute"/>
            <person name="Riley R."/>
            <person name="Haridas S."/>
            <person name="Wolfe K.H."/>
            <person name="Lopes M.R."/>
            <person name="Hittinger C.T."/>
            <person name="Goker M."/>
            <person name="Salamov A."/>
            <person name="Wisecaver J."/>
            <person name="Long T.M."/>
            <person name="Aerts A.L."/>
            <person name="Barry K."/>
            <person name="Choi C."/>
            <person name="Clum A."/>
            <person name="Coughlan A.Y."/>
            <person name="Deshpande S."/>
            <person name="Douglass A.P."/>
            <person name="Hanson S.J."/>
            <person name="Klenk H.-P."/>
            <person name="Labutti K."/>
            <person name="Lapidus A."/>
            <person name="Lindquist E."/>
            <person name="Lipzen A."/>
            <person name="Meier-Kolthoff J.P."/>
            <person name="Ohm R.A."/>
            <person name="Otillar R.P."/>
            <person name="Pangilinan J."/>
            <person name="Peng Y."/>
            <person name="Rokas A."/>
            <person name="Rosa C.A."/>
            <person name="Scheuner C."/>
            <person name="Sibirny A.A."/>
            <person name="Slot J.C."/>
            <person name="Stielow J.B."/>
            <person name="Sun H."/>
            <person name="Kurtzman C.P."/>
            <person name="Blackwell M."/>
            <person name="Jeffries T.W."/>
            <person name="Grigoriev I.V."/>
        </authorList>
    </citation>
    <scope>NUCLEOTIDE SEQUENCE [LARGE SCALE GENOMIC DNA]</scope>
    <source>
        <strain evidence="16">NRRL Y-17796</strain>
    </source>
</reference>
<dbReference type="Gene3D" id="1.10.340.30">
    <property type="entry name" value="Hypothetical protein, domain 2"/>
    <property type="match status" value="1"/>
</dbReference>
<accession>A0A1E4TDV5</accession>
<evidence type="ECO:0000256" key="4">
    <source>
        <dbReference type="ARBA" id="ARBA00022763"/>
    </source>
</evidence>
<keyword evidence="9" id="KW-0511">Multifunctional enzyme</keyword>
<keyword evidence="5" id="KW-0378">Hydrolase</keyword>
<dbReference type="Proteomes" id="UP000095023">
    <property type="component" value="Unassembled WGS sequence"/>
</dbReference>
<dbReference type="GO" id="GO:0003684">
    <property type="term" value="F:damaged DNA binding"/>
    <property type="evidence" value="ECO:0007669"/>
    <property type="project" value="InterPro"/>
</dbReference>
<protein>
    <recommendedName>
        <fullName evidence="13">N-glycosylase/DNA lyase</fullName>
        <ecNumber evidence="3">4.2.99.18</ecNumber>
    </recommendedName>
</protein>
<keyword evidence="8" id="KW-0539">Nucleus</keyword>
<evidence type="ECO:0000256" key="10">
    <source>
        <dbReference type="ARBA" id="ARBA00023295"/>
    </source>
</evidence>
<dbReference type="GO" id="GO:0006289">
    <property type="term" value="P:nucleotide-excision repair"/>
    <property type="evidence" value="ECO:0007669"/>
    <property type="project" value="InterPro"/>
</dbReference>
<evidence type="ECO:0000256" key="6">
    <source>
        <dbReference type="ARBA" id="ARBA00023204"/>
    </source>
</evidence>
<dbReference type="GO" id="GO:0140078">
    <property type="term" value="F:class I DNA-(apurinic or apyrimidinic site) endonuclease activity"/>
    <property type="evidence" value="ECO:0007669"/>
    <property type="project" value="UniProtKB-EC"/>
</dbReference>
<dbReference type="CDD" id="cd00056">
    <property type="entry name" value="ENDO3c"/>
    <property type="match status" value="1"/>
</dbReference>
<dbReference type="InterPro" id="IPR052054">
    <property type="entry name" value="Oxidative_DNA_repair_enzyme"/>
</dbReference>
<evidence type="ECO:0000256" key="7">
    <source>
        <dbReference type="ARBA" id="ARBA00023239"/>
    </source>
</evidence>
<dbReference type="SUPFAM" id="SSF55945">
    <property type="entry name" value="TATA-box binding protein-like"/>
    <property type="match status" value="1"/>
</dbReference>
<dbReference type="PANTHER" id="PTHR10242">
    <property type="entry name" value="8-OXOGUANINE DNA GLYCOSYLASE"/>
    <property type="match status" value="1"/>
</dbReference>
<evidence type="ECO:0000313" key="16">
    <source>
        <dbReference type="Proteomes" id="UP000095023"/>
    </source>
</evidence>
<evidence type="ECO:0000256" key="11">
    <source>
        <dbReference type="ARBA" id="ARBA00025652"/>
    </source>
</evidence>
<dbReference type="Pfam" id="PF00730">
    <property type="entry name" value="HhH-GPD"/>
    <property type="match status" value="1"/>
</dbReference>
<dbReference type="GO" id="GO:0034039">
    <property type="term" value="F:8-oxo-7,8-dihydroguanine DNA N-glycosylase activity"/>
    <property type="evidence" value="ECO:0007669"/>
    <property type="project" value="TreeGrafter"/>
</dbReference>
<keyword evidence="7" id="KW-0456">Lyase</keyword>
<comment type="function">
    <text evidence="11">DNA repair enzyme that incises DNA at 8-oxoG residues. Excises 7,8-dihydro-8-oxoguanine and 2,6-diamino-4-hydroxy-5-N-methylformamidopyrimidine (FAPY) from damaged DNA. Has a beta-lyase activity that nicks DNA 3' to the lesion.</text>
</comment>
<dbReference type="PANTHER" id="PTHR10242:SF2">
    <property type="entry name" value="N-GLYCOSYLASE_DNA LYASE"/>
    <property type="match status" value="1"/>
</dbReference>
<dbReference type="FunFam" id="1.10.340.30:FF:000006">
    <property type="entry name" value="N-glycosylase/DNA lyase isoform X2"/>
    <property type="match status" value="1"/>
</dbReference>
<feature type="domain" description="HhH-GPD" evidence="14">
    <location>
        <begin position="117"/>
        <end position="287"/>
    </location>
</feature>
<gene>
    <name evidence="15" type="ORF">CANCADRAFT_98237</name>
</gene>
<dbReference type="GO" id="GO:0005634">
    <property type="term" value="C:nucleus"/>
    <property type="evidence" value="ECO:0007669"/>
    <property type="project" value="UniProtKB-SubCell"/>
</dbReference>
<evidence type="ECO:0000256" key="8">
    <source>
        <dbReference type="ARBA" id="ARBA00023242"/>
    </source>
</evidence>
<evidence type="ECO:0000259" key="14">
    <source>
        <dbReference type="SMART" id="SM00478"/>
    </source>
</evidence>
<name>A0A1E4TDV5_9ASCO</name>
<evidence type="ECO:0000256" key="3">
    <source>
        <dbReference type="ARBA" id="ARBA00012720"/>
    </source>
</evidence>
<dbReference type="Gene3D" id="1.10.1670.10">
    <property type="entry name" value="Helix-hairpin-Helix base-excision DNA repair enzymes (C-terminal)"/>
    <property type="match status" value="1"/>
</dbReference>
<keyword evidence="10" id="KW-0326">Glycosidase</keyword>